<evidence type="ECO:0000313" key="14">
    <source>
        <dbReference type="EMBL" id="KAK9701357.1"/>
    </source>
</evidence>
<dbReference type="InterPro" id="IPR011009">
    <property type="entry name" value="Kinase-like_dom_sf"/>
</dbReference>
<dbReference type="GO" id="GO:0006325">
    <property type="term" value="P:chromatin organization"/>
    <property type="evidence" value="ECO:0007669"/>
    <property type="project" value="UniProtKB-ARBA"/>
</dbReference>
<feature type="binding site" evidence="10">
    <location>
        <position position="79"/>
    </location>
    <ligand>
        <name>ATP</name>
        <dbReference type="ChEBI" id="CHEBI:30616"/>
    </ligand>
</feature>
<evidence type="ECO:0000256" key="4">
    <source>
        <dbReference type="ARBA" id="ARBA00022741"/>
    </source>
</evidence>
<evidence type="ECO:0000256" key="12">
    <source>
        <dbReference type="RuleBase" id="RU367134"/>
    </source>
</evidence>
<dbReference type="GO" id="GO:0005524">
    <property type="term" value="F:ATP binding"/>
    <property type="evidence" value="ECO:0007669"/>
    <property type="project" value="UniProtKB-UniRule"/>
</dbReference>
<dbReference type="EC" id="2.7.11.1" evidence="12"/>
<dbReference type="Pfam" id="PF00069">
    <property type="entry name" value="Pkinase"/>
    <property type="match status" value="1"/>
</dbReference>
<comment type="caution">
    <text evidence="14">The sequence shown here is derived from an EMBL/GenBank/DDBJ whole genome shotgun (WGS) entry which is preliminary data.</text>
</comment>
<dbReference type="Gene3D" id="1.10.510.10">
    <property type="entry name" value="Transferase(Phosphotransferase) domain 1"/>
    <property type="match status" value="1"/>
</dbReference>
<protein>
    <recommendedName>
        <fullName evidence="12">Aurora kinase</fullName>
        <ecNumber evidence="12">2.7.11.1</ecNumber>
    </recommendedName>
</protein>
<feature type="domain" description="Protein kinase" evidence="13">
    <location>
        <begin position="50"/>
        <end position="304"/>
    </location>
</feature>
<feature type="binding site" evidence="10">
    <location>
        <begin position="179"/>
        <end position="180"/>
    </location>
    <ligand>
        <name>ATP</name>
        <dbReference type="ChEBI" id="CHEBI:30616"/>
    </ligand>
</feature>
<comment type="subcellular location">
    <subcellularLocation>
        <location evidence="1">Midbody</location>
    </subcellularLocation>
</comment>
<evidence type="ECO:0000256" key="7">
    <source>
        <dbReference type="ARBA" id="ARBA00047899"/>
    </source>
</evidence>
<gene>
    <name evidence="14" type="ORF">QE152_g30653</name>
</gene>
<dbReference type="FunFam" id="3.30.200.20:FF:000042">
    <property type="entry name" value="Aurora kinase A"/>
    <property type="match status" value="1"/>
</dbReference>
<dbReference type="PROSITE" id="PS00108">
    <property type="entry name" value="PROTEIN_KINASE_ST"/>
    <property type="match status" value="1"/>
</dbReference>
<keyword evidence="15" id="KW-1185">Reference proteome</keyword>
<keyword evidence="2 12" id="KW-0723">Serine/threonine-protein kinase</keyword>
<evidence type="ECO:0000256" key="1">
    <source>
        <dbReference type="ARBA" id="ARBA00004214"/>
    </source>
</evidence>
<evidence type="ECO:0000256" key="8">
    <source>
        <dbReference type="ARBA" id="ARBA00048679"/>
    </source>
</evidence>
<dbReference type="GO" id="GO:0000070">
    <property type="term" value="P:mitotic sister chromatid segregation"/>
    <property type="evidence" value="ECO:0007669"/>
    <property type="project" value="UniProtKB-ARBA"/>
</dbReference>
<sequence>MSQTQKIIEKHFENIEISSETKPKVQQLMTAMINHPCYGNPSYKWTLNDFELGNRMGRGKFGRVYCAREKTTGFVVALKTLMKAEIVKGGVERQILREIEIQSHLKHPNILNLYTWFHDDYRIYLVLEFASEGELYNHLKNSPGGRFPEDRSARYTYQVADALDYCHRNHVIHRDIKPENLLLTLNGNVKLADFGWSVHAPSLRRNTMCGTLDYLPPEMVEGKEHGPYMDVDNWCLGILCYEFLVGKPPFESETTDETYKKICKIDLYFPPHISNGAIDLINKLLVYKVSKRIKLSEVMQHPWIQRFV</sequence>
<comment type="similarity">
    <text evidence="12">Belongs to the protein kinase superfamily. Ser/Thr protein kinase family. Aurora subfamily.</text>
</comment>
<comment type="catalytic activity">
    <reaction evidence="8 12">
        <text>L-seryl-[protein] + ATP = O-phospho-L-seryl-[protein] + ADP + H(+)</text>
        <dbReference type="Rhea" id="RHEA:17989"/>
        <dbReference type="Rhea" id="RHEA-COMP:9863"/>
        <dbReference type="Rhea" id="RHEA-COMP:11604"/>
        <dbReference type="ChEBI" id="CHEBI:15378"/>
        <dbReference type="ChEBI" id="CHEBI:29999"/>
        <dbReference type="ChEBI" id="CHEBI:30616"/>
        <dbReference type="ChEBI" id="CHEBI:83421"/>
        <dbReference type="ChEBI" id="CHEBI:456216"/>
        <dbReference type="EC" id="2.7.11.1"/>
    </reaction>
</comment>
<dbReference type="GO" id="GO:0030261">
    <property type="term" value="P:chromosome condensation"/>
    <property type="evidence" value="ECO:0007669"/>
    <property type="project" value="UniProtKB-ARBA"/>
</dbReference>
<dbReference type="CDD" id="cd14007">
    <property type="entry name" value="STKc_Aurora"/>
    <property type="match status" value="1"/>
</dbReference>
<dbReference type="GO" id="GO:0032506">
    <property type="term" value="P:cytokinetic process"/>
    <property type="evidence" value="ECO:0007669"/>
    <property type="project" value="UniProtKB-ARBA"/>
</dbReference>
<feature type="binding site" evidence="10">
    <location>
        <begin position="128"/>
        <end position="130"/>
    </location>
    <ligand>
        <name>ATP</name>
        <dbReference type="ChEBI" id="CHEBI:30616"/>
    </ligand>
</feature>
<comment type="catalytic activity">
    <reaction evidence="7 12">
        <text>L-threonyl-[protein] + ATP = O-phospho-L-threonyl-[protein] + ADP + H(+)</text>
        <dbReference type="Rhea" id="RHEA:46608"/>
        <dbReference type="Rhea" id="RHEA-COMP:11060"/>
        <dbReference type="Rhea" id="RHEA-COMP:11605"/>
        <dbReference type="ChEBI" id="CHEBI:15378"/>
        <dbReference type="ChEBI" id="CHEBI:30013"/>
        <dbReference type="ChEBI" id="CHEBI:30616"/>
        <dbReference type="ChEBI" id="CHEBI:61977"/>
        <dbReference type="ChEBI" id="CHEBI:456216"/>
        <dbReference type="EC" id="2.7.11.1"/>
    </reaction>
</comment>
<dbReference type="GO" id="GO:0030496">
    <property type="term" value="C:midbody"/>
    <property type="evidence" value="ECO:0007669"/>
    <property type="project" value="UniProtKB-SubCell"/>
</dbReference>
<evidence type="ECO:0000256" key="9">
    <source>
        <dbReference type="PIRSR" id="PIRSR630616-1"/>
    </source>
</evidence>
<dbReference type="SUPFAM" id="SSF56112">
    <property type="entry name" value="Protein kinase-like (PK-like)"/>
    <property type="match status" value="1"/>
</dbReference>
<accession>A0AAW1JE28</accession>
<feature type="cross-link" description="Glycyl lysine isopeptide (Lys-Gly) (interchain with G-Cter in SUMO2)" evidence="11">
    <location>
        <position position="177"/>
    </location>
</feature>
<proteinExistence type="inferred from homology"/>
<feature type="binding site" evidence="10">
    <location>
        <position position="193"/>
    </location>
    <ligand>
        <name>ATP</name>
        <dbReference type="ChEBI" id="CHEBI:30616"/>
    </ligand>
</feature>
<dbReference type="Proteomes" id="UP001458880">
    <property type="component" value="Unassembled WGS sequence"/>
</dbReference>
<keyword evidence="6 10" id="KW-0067">ATP-binding</keyword>
<feature type="binding site" evidence="10">
    <location>
        <position position="60"/>
    </location>
    <ligand>
        <name>ATP</name>
        <dbReference type="ChEBI" id="CHEBI:30616"/>
    </ligand>
</feature>
<evidence type="ECO:0000256" key="3">
    <source>
        <dbReference type="ARBA" id="ARBA00022679"/>
    </source>
</evidence>
<dbReference type="EMBL" id="JASPKY010000415">
    <property type="protein sequence ID" value="KAK9701357.1"/>
    <property type="molecule type" value="Genomic_DNA"/>
</dbReference>
<keyword evidence="5 12" id="KW-0418">Kinase</keyword>
<dbReference type="SMART" id="SM00220">
    <property type="entry name" value="S_TKc"/>
    <property type="match status" value="1"/>
</dbReference>
<name>A0AAW1JE28_POPJA</name>
<dbReference type="InterPro" id="IPR008271">
    <property type="entry name" value="Ser/Thr_kinase_AS"/>
</dbReference>
<organism evidence="14 15">
    <name type="scientific">Popillia japonica</name>
    <name type="common">Japanese beetle</name>
    <dbReference type="NCBI Taxonomy" id="7064"/>
    <lineage>
        <taxon>Eukaryota</taxon>
        <taxon>Metazoa</taxon>
        <taxon>Ecdysozoa</taxon>
        <taxon>Arthropoda</taxon>
        <taxon>Hexapoda</taxon>
        <taxon>Insecta</taxon>
        <taxon>Pterygota</taxon>
        <taxon>Neoptera</taxon>
        <taxon>Endopterygota</taxon>
        <taxon>Coleoptera</taxon>
        <taxon>Polyphaga</taxon>
        <taxon>Scarabaeiformia</taxon>
        <taxon>Scarabaeidae</taxon>
        <taxon>Rutelinae</taxon>
        <taxon>Popillia</taxon>
    </lineage>
</organism>
<evidence type="ECO:0000259" key="13">
    <source>
        <dbReference type="PROSITE" id="PS50011"/>
    </source>
</evidence>
<evidence type="ECO:0000313" key="15">
    <source>
        <dbReference type="Proteomes" id="UP001458880"/>
    </source>
</evidence>
<evidence type="ECO:0000256" key="11">
    <source>
        <dbReference type="PIRSR" id="PIRSR630616-3"/>
    </source>
</evidence>
<evidence type="ECO:0000256" key="2">
    <source>
        <dbReference type="ARBA" id="ARBA00022527"/>
    </source>
</evidence>
<dbReference type="GO" id="GO:0004674">
    <property type="term" value="F:protein serine/threonine kinase activity"/>
    <property type="evidence" value="ECO:0007669"/>
    <property type="project" value="UniProtKB-KW"/>
</dbReference>
<dbReference type="FunFam" id="1.10.510.10:FF:000235">
    <property type="entry name" value="Serine/threonine-protein kinase ark1"/>
    <property type="match status" value="1"/>
</dbReference>
<reference evidence="14 15" key="1">
    <citation type="journal article" date="2024" name="BMC Genomics">
        <title>De novo assembly and annotation of Popillia japonica's genome with initial clues to its potential as an invasive pest.</title>
        <authorList>
            <person name="Cucini C."/>
            <person name="Boschi S."/>
            <person name="Funari R."/>
            <person name="Cardaioli E."/>
            <person name="Iannotti N."/>
            <person name="Marturano G."/>
            <person name="Paoli F."/>
            <person name="Bruttini M."/>
            <person name="Carapelli A."/>
            <person name="Frati F."/>
            <person name="Nardi F."/>
        </authorList>
    </citation>
    <scope>NUCLEOTIDE SEQUENCE [LARGE SCALE GENOMIC DNA]</scope>
    <source>
        <strain evidence="14">DMR45628</strain>
    </source>
</reference>
<evidence type="ECO:0000256" key="5">
    <source>
        <dbReference type="ARBA" id="ARBA00022777"/>
    </source>
</evidence>
<keyword evidence="3 12" id="KW-0808">Transferase</keyword>
<dbReference type="InterPro" id="IPR030616">
    <property type="entry name" value="Aur-like"/>
</dbReference>
<dbReference type="InterPro" id="IPR000719">
    <property type="entry name" value="Prot_kinase_dom"/>
</dbReference>
<evidence type="ECO:0000256" key="10">
    <source>
        <dbReference type="PIRSR" id="PIRSR630616-2"/>
    </source>
</evidence>
<keyword evidence="4 10" id="KW-0547">Nucleotide-binding</keyword>
<feature type="active site" description="Proton acceptor" evidence="9">
    <location>
        <position position="175"/>
    </location>
</feature>
<dbReference type="PIRSF" id="PIRSF000654">
    <property type="entry name" value="Integrin-linked_kinase"/>
    <property type="match status" value="1"/>
</dbReference>
<evidence type="ECO:0000256" key="6">
    <source>
        <dbReference type="ARBA" id="ARBA00022840"/>
    </source>
</evidence>
<dbReference type="PANTHER" id="PTHR24350">
    <property type="entry name" value="SERINE/THREONINE-PROTEIN KINASE IAL-RELATED"/>
    <property type="match status" value="1"/>
</dbReference>
<dbReference type="PROSITE" id="PS50011">
    <property type="entry name" value="PROTEIN_KINASE_DOM"/>
    <property type="match status" value="1"/>
</dbReference>
<dbReference type="AlphaFoldDB" id="A0AAW1JE28"/>